<dbReference type="AlphaFoldDB" id="A0AAV2B3F8"/>
<keyword evidence="2" id="KW-1185">Reference proteome</keyword>
<accession>A0AAV2B3F8</accession>
<sequence length="50" mass="5858">MENYGSNGIVACDGWLHMPGNNWITARRVCLNESMPRCHLMYFTQRRIIT</sequence>
<comment type="caution">
    <text evidence="1">The sequence shown here is derived from an EMBL/GenBank/DDBJ whole genome shotgun (WGS) entry which is preliminary data.</text>
</comment>
<reference evidence="1 2" key="1">
    <citation type="submission" date="2024-04" db="EMBL/GenBank/DDBJ databases">
        <authorList>
            <person name="Rising A."/>
            <person name="Reimegard J."/>
            <person name="Sonavane S."/>
            <person name="Akerstrom W."/>
            <person name="Nylinder S."/>
            <person name="Hedman E."/>
            <person name="Kallberg Y."/>
        </authorList>
    </citation>
    <scope>NUCLEOTIDE SEQUENCE [LARGE SCALE GENOMIC DNA]</scope>
</reference>
<dbReference type="Proteomes" id="UP001497382">
    <property type="component" value="Unassembled WGS sequence"/>
</dbReference>
<protein>
    <submittedName>
        <fullName evidence="1">Uncharacterized protein</fullName>
    </submittedName>
</protein>
<name>A0AAV2B3F8_9ARAC</name>
<dbReference type="EMBL" id="CAXIEN010000254">
    <property type="protein sequence ID" value="CAL1289713.1"/>
    <property type="molecule type" value="Genomic_DNA"/>
</dbReference>
<evidence type="ECO:0000313" key="2">
    <source>
        <dbReference type="Proteomes" id="UP001497382"/>
    </source>
</evidence>
<gene>
    <name evidence="1" type="ORF">LARSCL_LOCUS16097</name>
</gene>
<evidence type="ECO:0000313" key="1">
    <source>
        <dbReference type="EMBL" id="CAL1289713.1"/>
    </source>
</evidence>
<proteinExistence type="predicted"/>
<organism evidence="1 2">
    <name type="scientific">Larinioides sclopetarius</name>
    <dbReference type="NCBI Taxonomy" id="280406"/>
    <lineage>
        <taxon>Eukaryota</taxon>
        <taxon>Metazoa</taxon>
        <taxon>Ecdysozoa</taxon>
        <taxon>Arthropoda</taxon>
        <taxon>Chelicerata</taxon>
        <taxon>Arachnida</taxon>
        <taxon>Araneae</taxon>
        <taxon>Araneomorphae</taxon>
        <taxon>Entelegynae</taxon>
        <taxon>Araneoidea</taxon>
        <taxon>Araneidae</taxon>
        <taxon>Larinioides</taxon>
    </lineage>
</organism>